<feature type="domain" description="Major facilitator superfamily (MFS) profile" evidence="8">
    <location>
        <begin position="46"/>
        <end position="460"/>
    </location>
</feature>
<dbReference type="PROSITE" id="PS00217">
    <property type="entry name" value="SUGAR_TRANSPORT_2"/>
    <property type="match status" value="1"/>
</dbReference>
<dbReference type="Pfam" id="PF00083">
    <property type="entry name" value="Sugar_tr"/>
    <property type="match status" value="2"/>
</dbReference>
<keyword evidence="4 7" id="KW-1133">Transmembrane helix</keyword>
<dbReference type="GO" id="GO:0016020">
    <property type="term" value="C:membrane"/>
    <property type="evidence" value="ECO:0007669"/>
    <property type="project" value="UniProtKB-SubCell"/>
</dbReference>
<proteinExistence type="predicted"/>
<reference evidence="9" key="1">
    <citation type="submission" date="2022-01" db="EMBL/GenBank/DDBJ databases">
        <title>Comparative genomics reveals a dynamic genome evolution in the ectomycorrhizal milk-cap (Lactarius) mushrooms.</title>
        <authorList>
            <consortium name="DOE Joint Genome Institute"/>
            <person name="Lebreton A."/>
            <person name="Tang N."/>
            <person name="Kuo A."/>
            <person name="LaButti K."/>
            <person name="Drula E."/>
            <person name="Barry K."/>
            <person name="Clum A."/>
            <person name="Lipzen A."/>
            <person name="Mousain D."/>
            <person name="Ng V."/>
            <person name="Wang R."/>
            <person name="Wang X."/>
            <person name="Dai Y."/>
            <person name="Henrissat B."/>
            <person name="Grigoriev I.V."/>
            <person name="Guerin-Laguette A."/>
            <person name="Yu F."/>
            <person name="Martin F.M."/>
        </authorList>
    </citation>
    <scope>NUCLEOTIDE SEQUENCE</scope>
    <source>
        <strain evidence="9">QP</strain>
    </source>
</reference>
<dbReference type="Gene3D" id="1.20.1250.20">
    <property type="entry name" value="MFS general substrate transporter like domains"/>
    <property type="match status" value="2"/>
</dbReference>
<dbReference type="Proteomes" id="UP001201163">
    <property type="component" value="Unassembled WGS sequence"/>
</dbReference>
<dbReference type="InterPro" id="IPR020846">
    <property type="entry name" value="MFS_dom"/>
</dbReference>
<feature type="transmembrane region" description="Helical" evidence="7">
    <location>
        <begin position="339"/>
        <end position="362"/>
    </location>
</feature>
<dbReference type="PANTHER" id="PTHR23511:SF34">
    <property type="entry name" value="SYNAPTIC VESICLE GLYCOPROTEIN 2"/>
    <property type="match status" value="1"/>
</dbReference>
<evidence type="ECO:0000256" key="6">
    <source>
        <dbReference type="SAM" id="MobiDB-lite"/>
    </source>
</evidence>
<keyword evidence="10" id="KW-1185">Reference proteome</keyword>
<dbReference type="InterPro" id="IPR005829">
    <property type="entry name" value="Sugar_transporter_CS"/>
</dbReference>
<feature type="compositionally biased region" description="Polar residues" evidence="6">
    <location>
        <begin position="82"/>
        <end position="94"/>
    </location>
</feature>
<sequence length="460" mass="49622">MENDRHGELEHLRGPIDDPAHELDTRRADALAAIDRAPFSWFHVKVCLVAGSGFFTDAYDIFAINLASVMLGYVYGHTGTTRTAPTLESQTQPYCPSPRPSPGQLSPGQEFGIKVAAPIGNLFGQLLFGWLADILGRKRMYGIELMIIITATLVQALVGSGQAVNIIGVIAFWRFVMGVGVGGDYPLSAVITSEFAPTPLRGRLMTAVFTAQGWGNFAASLVALIVIAAYKDSIISGGACRVDYCWRILIGLGCVPGVIALYFRLTIPETPRFTMDIDRDVQRAATDIDNQQHIGHVQDIAQQSRRVSLVVSLAGLLPGYYATFFLIDVWGRKPIQFMGFSALTVLLAVIGTGSGCLSEMFWTAGIYPGSDPDPDQGSKTKAFVALYCLANFFANFGPNVTTFIIPGEIFPTRYRSTAHGIAAASGKLGAIVSQIIIFKVGGSDTILDTKLSVDNKLRVV</sequence>
<evidence type="ECO:0000256" key="4">
    <source>
        <dbReference type="ARBA" id="ARBA00022989"/>
    </source>
</evidence>
<feature type="transmembrane region" description="Helical" evidence="7">
    <location>
        <begin position="244"/>
        <end position="265"/>
    </location>
</feature>
<dbReference type="PROSITE" id="PS00216">
    <property type="entry name" value="SUGAR_TRANSPORT_1"/>
    <property type="match status" value="1"/>
</dbReference>
<dbReference type="PROSITE" id="PS50850">
    <property type="entry name" value="MFS"/>
    <property type="match status" value="1"/>
</dbReference>
<evidence type="ECO:0000259" key="8">
    <source>
        <dbReference type="PROSITE" id="PS50850"/>
    </source>
</evidence>
<dbReference type="GO" id="GO:0022857">
    <property type="term" value="F:transmembrane transporter activity"/>
    <property type="evidence" value="ECO:0007669"/>
    <property type="project" value="InterPro"/>
</dbReference>
<evidence type="ECO:0000256" key="7">
    <source>
        <dbReference type="SAM" id="Phobius"/>
    </source>
</evidence>
<name>A0AAD4L5D3_9AGAM</name>
<keyword evidence="5 7" id="KW-0472">Membrane</keyword>
<feature type="region of interest" description="Disordered" evidence="6">
    <location>
        <begin position="1"/>
        <end position="20"/>
    </location>
</feature>
<feature type="transmembrane region" description="Helical" evidence="7">
    <location>
        <begin position="382"/>
        <end position="405"/>
    </location>
</feature>
<dbReference type="SUPFAM" id="SSF103473">
    <property type="entry name" value="MFS general substrate transporter"/>
    <property type="match status" value="1"/>
</dbReference>
<feature type="transmembrane region" description="Helical" evidence="7">
    <location>
        <begin position="213"/>
        <end position="232"/>
    </location>
</feature>
<accession>A0AAD4L5D3</accession>
<comment type="subcellular location">
    <subcellularLocation>
        <location evidence="1">Membrane</location>
        <topology evidence="1">Multi-pass membrane protein</topology>
    </subcellularLocation>
</comment>
<evidence type="ECO:0000256" key="1">
    <source>
        <dbReference type="ARBA" id="ARBA00004141"/>
    </source>
</evidence>
<keyword evidence="3 7" id="KW-0812">Transmembrane</keyword>
<dbReference type="InterPro" id="IPR005828">
    <property type="entry name" value="MFS_sugar_transport-like"/>
</dbReference>
<evidence type="ECO:0000313" key="9">
    <source>
        <dbReference type="EMBL" id="KAH8980886.1"/>
    </source>
</evidence>
<comment type="caution">
    <text evidence="9">The sequence shown here is derived from an EMBL/GenBank/DDBJ whole genome shotgun (WGS) entry which is preliminary data.</text>
</comment>
<gene>
    <name evidence="9" type="ORF">EDB92DRAFT_1820425</name>
</gene>
<evidence type="ECO:0000256" key="3">
    <source>
        <dbReference type="ARBA" id="ARBA00022692"/>
    </source>
</evidence>
<keyword evidence="2" id="KW-0813">Transport</keyword>
<protein>
    <submittedName>
        <fullName evidence="9">Major facilitator superfamily domain-containing protein</fullName>
    </submittedName>
</protein>
<feature type="transmembrane region" description="Helical" evidence="7">
    <location>
        <begin position="145"/>
        <end position="173"/>
    </location>
</feature>
<dbReference type="AlphaFoldDB" id="A0AAD4L5D3"/>
<evidence type="ECO:0000313" key="10">
    <source>
        <dbReference type="Proteomes" id="UP001201163"/>
    </source>
</evidence>
<organism evidence="9 10">
    <name type="scientific">Lactarius akahatsu</name>
    <dbReference type="NCBI Taxonomy" id="416441"/>
    <lineage>
        <taxon>Eukaryota</taxon>
        <taxon>Fungi</taxon>
        <taxon>Dikarya</taxon>
        <taxon>Basidiomycota</taxon>
        <taxon>Agaricomycotina</taxon>
        <taxon>Agaricomycetes</taxon>
        <taxon>Russulales</taxon>
        <taxon>Russulaceae</taxon>
        <taxon>Lactarius</taxon>
    </lineage>
</organism>
<dbReference type="PANTHER" id="PTHR23511">
    <property type="entry name" value="SYNAPTIC VESICLE GLYCOPROTEIN 2"/>
    <property type="match status" value="1"/>
</dbReference>
<feature type="region of interest" description="Disordered" evidence="6">
    <location>
        <begin position="82"/>
        <end position="105"/>
    </location>
</feature>
<evidence type="ECO:0000256" key="2">
    <source>
        <dbReference type="ARBA" id="ARBA00022448"/>
    </source>
</evidence>
<evidence type="ECO:0000256" key="5">
    <source>
        <dbReference type="ARBA" id="ARBA00023136"/>
    </source>
</evidence>
<dbReference type="EMBL" id="JAKELL010000127">
    <property type="protein sequence ID" value="KAH8980886.1"/>
    <property type="molecule type" value="Genomic_DNA"/>
</dbReference>
<feature type="transmembrane region" description="Helical" evidence="7">
    <location>
        <begin position="307"/>
        <end position="327"/>
    </location>
</feature>
<dbReference type="InterPro" id="IPR036259">
    <property type="entry name" value="MFS_trans_sf"/>
</dbReference>